<evidence type="ECO:0000313" key="5">
    <source>
        <dbReference type="EMBL" id="CDM66232.1"/>
    </source>
</evidence>
<keyword evidence="2" id="KW-0175">Coiled coil</keyword>
<proteinExistence type="predicted"/>
<dbReference type="STRING" id="454194.PYK22_02247"/>
<dbReference type="InterPro" id="IPR050330">
    <property type="entry name" value="Bact_OuterMem_StrucFunc"/>
</dbReference>
<dbReference type="Gene3D" id="3.30.1330.60">
    <property type="entry name" value="OmpA-like domain"/>
    <property type="match status" value="1"/>
</dbReference>
<keyword evidence="1" id="KW-0472">Membrane</keyword>
<dbReference type="RefSeq" id="WP_041977219.1">
    <property type="nucleotide sequence ID" value="NZ_CBXV010000007.1"/>
</dbReference>
<dbReference type="EMBL" id="CBXV010000007">
    <property type="protein sequence ID" value="CDM66232.1"/>
    <property type="molecule type" value="Genomic_DNA"/>
</dbReference>
<accession>A0A0B6WZT1</accession>
<dbReference type="OrthoDB" id="9782229at2"/>
<dbReference type="InterPro" id="IPR006665">
    <property type="entry name" value="OmpA-like"/>
</dbReference>
<evidence type="ECO:0000256" key="2">
    <source>
        <dbReference type="SAM" id="Coils"/>
    </source>
</evidence>
<dbReference type="PANTHER" id="PTHR30329">
    <property type="entry name" value="STATOR ELEMENT OF FLAGELLAR MOTOR COMPLEX"/>
    <property type="match status" value="1"/>
</dbReference>
<dbReference type="SUPFAM" id="SSF103088">
    <property type="entry name" value="OmpA-like"/>
    <property type="match status" value="1"/>
</dbReference>
<reference evidence="5 6" key="1">
    <citation type="submission" date="2013-12" db="EMBL/GenBank/DDBJ databases">
        <authorList>
            <person name="Stott M."/>
        </authorList>
    </citation>
    <scope>NUCLEOTIDE SEQUENCE [LARGE SCALE GENOMIC DNA]</scope>
    <source>
        <strain evidence="5 6">K22</strain>
    </source>
</reference>
<organism evidence="5 6">
    <name type="scientific">Pyrinomonas methylaliphatogenes</name>
    <dbReference type="NCBI Taxonomy" id="454194"/>
    <lineage>
        <taxon>Bacteria</taxon>
        <taxon>Pseudomonadati</taxon>
        <taxon>Acidobacteriota</taxon>
        <taxon>Blastocatellia</taxon>
        <taxon>Blastocatellales</taxon>
        <taxon>Pyrinomonadaceae</taxon>
        <taxon>Pyrinomonas</taxon>
    </lineage>
</organism>
<dbReference type="InterPro" id="IPR025511">
    <property type="entry name" value="DUF4398"/>
</dbReference>
<dbReference type="InterPro" id="IPR036737">
    <property type="entry name" value="OmpA-like_sf"/>
</dbReference>
<dbReference type="GO" id="GO:0016020">
    <property type="term" value="C:membrane"/>
    <property type="evidence" value="ECO:0007669"/>
    <property type="project" value="UniProtKB-UniRule"/>
</dbReference>
<evidence type="ECO:0000313" key="6">
    <source>
        <dbReference type="Proteomes" id="UP000031518"/>
    </source>
</evidence>
<sequence precursor="true">MRSVRTAFPLLFGLFVLRLLAAQAQSDIPRETIAITYPLDRTVTVKFRGTTRLPRLSGEAKVKRTGRSGTRIEMKIENLPRAYELGGAYTTYVLWAISPEGRTDNLGEIKRSGSIFIDSKIEVTTPLQTFALIVTAEPHFLVQTPSRMVVLENLPPRDTDGTEIATVPVRYIGNTSDYYRELTIPEVADSDYTQTPTSLLGARQAVKLARFAGAERDAPDELKAAEEQLQQAEGAWRLKQKEAEVDALARRATSLAVRAEELAIARRAARQRREEIAQRDEALREAERAAADASKEVADLRAALEREAHARELLERDLANANQRIRDLQSENERLRDELQTARAEAEKAKLELARVEGERRAEQKAAERRAALENLKQQLARYGTVRATEQGVIVTLPENGLWAGPRVAELSPRAAAKLEPLAALLANYPDFQIIIEAYSDDRGDDGALRALTELRAQRLAEKLIAAGVDRARIRALGMGSANPVAPNNTLAGRARNRRAEITLIPREDRSEAEQRAGSN</sequence>
<feature type="domain" description="OmpA-like" evidence="4">
    <location>
        <begin position="391"/>
        <end position="508"/>
    </location>
</feature>
<protein>
    <submittedName>
        <fullName evidence="5">Outer membrane protein/peptidoglycan-associated (Lipo)protein</fullName>
    </submittedName>
</protein>
<keyword evidence="6" id="KW-1185">Reference proteome</keyword>
<reference evidence="5 6" key="2">
    <citation type="submission" date="2015-01" db="EMBL/GenBank/DDBJ databases">
        <title>Complete genome sequence of Pyrinomonas methylaliphatogenes type strain K22T.</title>
        <authorList>
            <person name="Lee K.C.Y."/>
            <person name="Power J.F."/>
            <person name="Dunfield P.F."/>
            <person name="Morgan X.C."/>
            <person name="Huttenhower C."/>
            <person name="Stott M.B."/>
        </authorList>
    </citation>
    <scope>NUCLEOTIDE SEQUENCE [LARGE SCALE GENOMIC DNA]</scope>
    <source>
        <strain evidence="5 6">K22</strain>
    </source>
</reference>
<dbReference type="Proteomes" id="UP000031518">
    <property type="component" value="Unassembled WGS sequence"/>
</dbReference>
<dbReference type="AlphaFoldDB" id="A0A0B6WZT1"/>
<dbReference type="CDD" id="cd07185">
    <property type="entry name" value="OmpA_C-like"/>
    <property type="match status" value="1"/>
</dbReference>
<gene>
    <name evidence="5" type="ORF">PYK22_02247</name>
</gene>
<dbReference type="Pfam" id="PF00691">
    <property type="entry name" value="OmpA"/>
    <property type="match status" value="1"/>
</dbReference>
<evidence type="ECO:0000259" key="4">
    <source>
        <dbReference type="PROSITE" id="PS51123"/>
    </source>
</evidence>
<feature type="chain" id="PRO_5002125497" evidence="3">
    <location>
        <begin position="22"/>
        <end position="520"/>
    </location>
</feature>
<feature type="coiled-coil region" evidence="2">
    <location>
        <begin position="215"/>
        <end position="379"/>
    </location>
</feature>
<feature type="signal peptide" evidence="3">
    <location>
        <begin position="1"/>
        <end position="21"/>
    </location>
</feature>
<dbReference type="Pfam" id="PF14346">
    <property type="entry name" value="DUF4398"/>
    <property type="match status" value="1"/>
</dbReference>
<evidence type="ECO:0000256" key="1">
    <source>
        <dbReference type="PROSITE-ProRule" id="PRU00473"/>
    </source>
</evidence>
<evidence type="ECO:0000256" key="3">
    <source>
        <dbReference type="SAM" id="SignalP"/>
    </source>
</evidence>
<dbReference type="PANTHER" id="PTHR30329:SF21">
    <property type="entry name" value="LIPOPROTEIN YIAD-RELATED"/>
    <property type="match status" value="1"/>
</dbReference>
<keyword evidence="3" id="KW-0732">Signal</keyword>
<dbReference type="PROSITE" id="PS51123">
    <property type="entry name" value="OMPA_2"/>
    <property type="match status" value="1"/>
</dbReference>
<name>A0A0B6WZT1_9BACT</name>